<dbReference type="GO" id="GO:0019441">
    <property type="term" value="P:L-tryptophan catabolic process to kynurenine"/>
    <property type="evidence" value="ECO:0007669"/>
    <property type="project" value="InterPro"/>
</dbReference>
<dbReference type="SUPFAM" id="SSF140959">
    <property type="entry name" value="Indolic compounds 2,3-dioxygenase-like"/>
    <property type="match status" value="2"/>
</dbReference>
<sequence>MHAMHTTTSMSSSSTRMFVPQLQDYDISPTTGFAPDVAPLARLPHPAYEPWERILDNLRSYLLMDKIRPIIEQLPVIPTSHLGDSPPAWRRANLVLSMLTSAYVWGRHRTAGPAAARDPVAVTSENDGDDSPVLRVIPPCLSIPLTETAKVLGLRPIICYATSGLWNWFPLDPTKPFELTNIGTLQTFSGTMDESWFYLIPVGIEFAGAPGLPAMVDGWQAIVDKQPAKLQSALTAMLPVLDKMTSILHFMHARCDPHIFYHQVRPYVAGWALVDGGVRYEDVDAQDLPDSWFLAHGAPVETTHLPRNERTATFYFAGGSAGQSSLIQAFDVFLGVSHHPTGKGPVAAALKPGEVPANTNFITEMREYMPKGHRDFLNDAQAKAPNVREYVAANAEQHPELALAYNQVVEAVKKFRDVHLAIVARYIIMQARKRPGEPVGYGSSNTATGTLPAGMPPAIARTMTVPPALAASVHPPVSVVNGNSNGHTIANANKRTHDTANGADDDAHESNKRARVMASRSESPVAPDMIRSTQSSPPLLADSNGRSASPAVSEAKFARSKLTETANGSADPADAGVRGTGGTQLMPFLKQARDETRAAAVPVHTKTGEAM</sequence>
<evidence type="ECO:0000256" key="3">
    <source>
        <dbReference type="ARBA" id="ARBA00023004"/>
    </source>
</evidence>
<dbReference type="GO" id="GO:0033754">
    <property type="term" value="F:indoleamine 2,3-dioxygenase activity"/>
    <property type="evidence" value="ECO:0007669"/>
    <property type="project" value="TreeGrafter"/>
</dbReference>
<evidence type="ECO:0000313" key="7">
    <source>
        <dbReference type="Proteomes" id="UP000193411"/>
    </source>
</evidence>
<feature type="binding site" description="proximal binding residue" evidence="4">
    <location>
        <position position="419"/>
    </location>
    <ligand>
        <name>heme b</name>
        <dbReference type="ChEBI" id="CHEBI:60344"/>
    </ligand>
    <ligandPart>
        <name>Fe</name>
        <dbReference type="ChEBI" id="CHEBI:18248"/>
    </ligandPart>
</feature>
<dbReference type="InterPro" id="IPR037217">
    <property type="entry name" value="Trp/Indoleamine_2_3_dOase-like"/>
</dbReference>
<evidence type="ECO:0000256" key="4">
    <source>
        <dbReference type="PIRSR" id="PIRSR600898-1"/>
    </source>
</evidence>
<keyword evidence="3 4" id="KW-0408">Iron</keyword>
<keyword evidence="4" id="KW-0349">Heme</keyword>
<dbReference type="EMBL" id="MCFL01000135">
    <property type="protein sequence ID" value="ORZ29685.1"/>
    <property type="molecule type" value="Genomic_DNA"/>
</dbReference>
<dbReference type="STRING" id="765915.A0A1Y2H572"/>
<reference evidence="6 7" key="1">
    <citation type="submission" date="2016-07" db="EMBL/GenBank/DDBJ databases">
        <title>Pervasive Adenine N6-methylation of Active Genes in Fungi.</title>
        <authorList>
            <consortium name="DOE Joint Genome Institute"/>
            <person name="Mondo S.J."/>
            <person name="Dannebaum R.O."/>
            <person name="Kuo R.C."/>
            <person name="Labutti K."/>
            <person name="Haridas S."/>
            <person name="Kuo A."/>
            <person name="Salamov A."/>
            <person name="Ahrendt S.R."/>
            <person name="Lipzen A."/>
            <person name="Sullivan W."/>
            <person name="Andreopoulos W.B."/>
            <person name="Clum A."/>
            <person name="Lindquist E."/>
            <person name="Daum C."/>
            <person name="Ramamoorthy G.K."/>
            <person name="Gryganskyi A."/>
            <person name="Culley D."/>
            <person name="Magnuson J.K."/>
            <person name="James T.Y."/>
            <person name="O'Malley M.A."/>
            <person name="Stajich J.E."/>
            <person name="Spatafora J.W."/>
            <person name="Visel A."/>
            <person name="Grigoriev I.V."/>
        </authorList>
    </citation>
    <scope>NUCLEOTIDE SEQUENCE [LARGE SCALE GENOMIC DNA]</scope>
    <source>
        <strain evidence="6 7">PL171</strain>
    </source>
</reference>
<dbReference type="Proteomes" id="UP000193411">
    <property type="component" value="Unassembled WGS sequence"/>
</dbReference>
<dbReference type="OrthoDB" id="540174at2759"/>
<accession>A0A1Y2H572</accession>
<keyword evidence="6" id="KW-0223">Dioxygenase</keyword>
<keyword evidence="7" id="KW-1185">Reference proteome</keyword>
<dbReference type="AlphaFoldDB" id="A0A1Y2H572"/>
<gene>
    <name evidence="6" type="ORF">BCR44DRAFT_34404</name>
</gene>
<proteinExistence type="inferred from homology"/>
<evidence type="ECO:0000313" key="6">
    <source>
        <dbReference type="EMBL" id="ORZ29685.1"/>
    </source>
</evidence>
<dbReference type="GO" id="GO:0005737">
    <property type="term" value="C:cytoplasm"/>
    <property type="evidence" value="ECO:0007669"/>
    <property type="project" value="TreeGrafter"/>
</dbReference>
<dbReference type="GO" id="GO:0034354">
    <property type="term" value="P:'de novo' NAD+ biosynthetic process from L-tryptophan"/>
    <property type="evidence" value="ECO:0007669"/>
    <property type="project" value="TreeGrafter"/>
</dbReference>
<dbReference type="PANTHER" id="PTHR28657:SF5">
    <property type="entry name" value="INDOLEAMINE 2,3-DIOXYGENASE"/>
    <property type="match status" value="1"/>
</dbReference>
<dbReference type="InterPro" id="IPR000898">
    <property type="entry name" value="Indolamine_dOase"/>
</dbReference>
<comment type="caution">
    <text evidence="6">The sequence shown here is derived from an EMBL/GenBank/DDBJ whole genome shotgun (WGS) entry which is preliminary data.</text>
</comment>
<dbReference type="Pfam" id="PF01231">
    <property type="entry name" value="IDO"/>
    <property type="match status" value="2"/>
</dbReference>
<dbReference type="Gene3D" id="1.20.58.480">
    <property type="match status" value="1"/>
</dbReference>
<organism evidence="6 7">
    <name type="scientific">Catenaria anguillulae PL171</name>
    <dbReference type="NCBI Taxonomy" id="765915"/>
    <lineage>
        <taxon>Eukaryota</taxon>
        <taxon>Fungi</taxon>
        <taxon>Fungi incertae sedis</taxon>
        <taxon>Blastocladiomycota</taxon>
        <taxon>Blastocladiomycetes</taxon>
        <taxon>Blastocladiales</taxon>
        <taxon>Catenariaceae</taxon>
        <taxon>Catenaria</taxon>
    </lineage>
</organism>
<name>A0A1Y2H572_9FUNG</name>
<keyword evidence="6" id="KW-0560">Oxidoreductase</keyword>
<feature type="region of interest" description="Disordered" evidence="5">
    <location>
        <begin position="490"/>
        <end position="583"/>
    </location>
</feature>
<comment type="similarity">
    <text evidence="1">Belongs to the indoleamine 2,3-dioxygenase family.</text>
</comment>
<evidence type="ECO:0000256" key="1">
    <source>
        <dbReference type="ARBA" id="ARBA00007119"/>
    </source>
</evidence>
<dbReference type="GO" id="GO:0046872">
    <property type="term" value="F:metal ion binding"/>
    <property type="evidence" value="ECO:0007669"/>
    <property type="project" value="UniProtKB-KW"/>
</dbReference>
<keyword evidence="2 4" id="KW-0479">Metal-binding</keyword>
<dbReference type="GO" id="GO:0020037">
    <property type="term" value="F:heme binding"/>
    <property type="evidence" value="ECO:0007669"/>
    <property type="project" value="InterPro"/>
</dbReference>
<dbReference type="PROSITE" id="PS00876">
    <property type="entry name" value="IDO_1"/>
    <property type="match status" value="1"/>
</dbReference>
<dbReference type="PANTHER" id="PTHR28657">
    <property type="entry name" value="INDOLEAMINE 2,3-DIOXYGENASE"/>
    <property type="match status" value="1"/>
</dbReference>
<evidence type="ECO:0000256" key="2">
    <source>
        <dbReference type="ARBA" id="ARBA00022723"/>
    </source>
</evidence>
<evidence type="ECO:0000256" key="5">
    <source>
        <dbReference type="SAM" id="MobiDB-lite"/>
    </source>
</evidence>
<protein>
    <submittedName>
        <fullName evidence="6">Indoleamine 2,3-dioxygenase-domain-containing protein</fullName>
    </submittedName>
</protein>